<dbReference type="RefSeq" id="XP_007731845.1">
    <property type="nucleotide sequence ID" value="XM_007733655.1"/>
</dbReference>
<evidence type="ECO:0000256" key="7">
    <source>
        <dbReference type="SAM" id="Phobius"/>
    </source>
</evidence>
<feature type="transmembrane region" description="Helical" evidence="7">
    <location>
        <begin position="253"/>
        <end position="274"/>
    </location>
</feature>
<proteinExistence type="predicted"/>
<evidence type="ECO:0000313" key="9">
    <source>
        <dbReference type="Proteomes" id="UP000019478"/>
    </source>
</evidence>
<reference evidence="8 9" key="1">
    <citation type="submission" date="2013-03" db="EMBL/GenBank/DDBJ databases">
        <title>The Genome Sequence of Capronia epimyces CBS 606.96.</title>
        <authorList>
            <consortium name="The Broad Institute Genomics Platform"/>
            <person name="Cuomo C."/>
            <person name="de Hoog S."/>
            <person name="Gorbushina A."/>
            <person name="Walker B."/>
            <person name="Young S.K."/>
            <person name="Zeng Q."/>
            <person name="Gargeya S."/>
            <person name="Fitzgerald M."/>
            <person name="Haas B."/>
            <person name="Abouelleil A."/>
            <person name="Allen A.W."/>
            <person name="Alvarado L."/>
            <person name="Arachchi H.M."/>
            <person name="Berlin A.M."/>
            <person name="Chapman S.B."/>
            <person name="Gainer-Dewar J."/>
            <person name="Goldberg J."/>
            <person name="Griggs A."/>
            <person name="Gujja S."/>
            <person name="Hansen M."/>
            <person name="Howarth C."/>
            <person name="Imamovic A."/>
            <person name="Ireland A."/>
            <person name="Larimer J."/>
            <person name="McCowan C."/>
            <person name="Murphy C."/>
            <person name="Pearson M."/>
            <person name="Poon T.W."/>
            <person name="Priest M."/>
            <person name="Roberts A."/>
            <person name="Saif S."/>
            <person name="Shea T."/>
            <person name="Sisk P."/>
            <person name="Sykes S."/>
            <person name="Wortman J."/>
            <person name="Nusbaum C."/>
            <person name="Birren B."/>
        </authorList>
    </citation>
    <scope>NUCLEOTIDE SEQUENCE [LARGE SCALE GENOMIC DNA]</scope>
    <source>
        <strain evidence="8 9">CBS 606.96</strain>
    </source>
</reference>
<dbReference type="Pfam" id="PF13520">
    <property type="entry name" value="AA_permease_2"/>
    <property type="match status" value="1"/>
</dbReference>
<dbReference type="PANTHER" id="PTHR45649">
    <property type="entry name" value="AMINO-ACID PERMEASE BAT1"/>
    <property type="match status" value="1"/>
</dbReference>
<feature type="transmembrane region" description="Helical" evidence="7">
    <location>
        <begin position="392"/>
        <end position="410"/>
    </location>
</feature>
<dbReference type="AlphaFoldDB" id="W9YBD6"/>
<keyword evidence="2" id="KW-0813">Transport</keyword>
<dbReference type="PIRSF" id="PIRSF006060">
    <property type="entry name" value="AA_transporter"/>
    <property type="match status" value="1"/>
</dbReference>
<evidence type="ECO:0000256" key="1">
    <source>
        <dbReference type="ARBA" id="ARBA00004141"/>
    </source>
</evidence>
<comment type="subcellular location">
    <subcellularLocation>
        <location evidence="1">Membrane</location>
        <topology evidence="1">Multi-pass membrane protein</topology>
    </subcellularLocation>
</comment>
<feature type="transmembrane region" description="Helical" evidence="7">
    <location>
        <begin position="295"/>
        <end position="316"/>
    </location>
</feature>
<dbReference type="GO" id="GO:0022857">
    <property type="term" value="F:transmembrane transporter activity"/>
    <property type="evidence" value="ECO:0007669"/>
    <property type="project" value="InterPro"/>
</dbReference>
<dbReference type="EMBL" id="AMGY01000003">
    <property type="protein sequence ID" value="EXJ86566.1"/>
    <property type="molecule type" value="Genomic_DNA"/>
</dbReference>
<organism evidence="8 9">
    <name type="scientific">Capronia epimyces CBS 606.96</name>
    <dbReference type="NCBI Taxonomy" id="1182542"/>
    <lineage>
        <taxon>Eukaryota</taxon>
        <taxon>Fungi</taxon>
        <taxon>Dikarya</taxon>
        <taxon>Ascomycota</taxon>
        <taxon>Pezizomycotina</taxon>
        <taxon>Eurotiomycetes</taxon>
        <taxon>Chaetothyriomycetidae</taxon>
        <taxon>Chaetothyriales</taxon>
        <taxon>Herpotrichiellaceae</taxon>
        <taxon>Capronia</taxon>
    </lineage>
</organism>
<feature type="transmembrane region" description="Helical" evidence="7">
    <location>
        <begin position="347"/>
        <end position="371"/>
    </location>
</feature>
<feature type="compositionally biased region" description="Basic and acidic residues" evidence="6">
    <location>
        <begin position="29"/>
        <end position="45"/>
    </location>
</feature>
<keyword evidence="5 7" id="KW-0472">Membrane</keyword>
<feature type="transmembrane region" description="Helical" evidence="7">
    <location>
        <begin position="462"/>
        <end position="483"/>
    </location>
</feature>
<feature type="transmembrane region" description="Helical" evidence="7">
    <location>
        <begin position="138"/>
        <end position="162"/>
    </location>
</feature>
<protein>
    <recommendedName>
        <fullName evidence="10">Amino acid permease</fullName>
    </recommendedName>
</protein>
<feature type="region of interest" description="Disordered" evidence="6">
    <location>
        <begin position="1"/>
        <end position="45"/>
    </location>
</feature>
<dbReference type="GeneID" id="19167645"/>
<dbReference type="HOGENOM" id="CLU_004495_6_1_1"/>
<feature type="transmembrane region" description="Helical" evidence="7">
    <location>
        <begin position="57"/>
        <end position="82"/>
    </location>
</feature>
<evidence type="ECO:0000256" key="3">
    <source>
        <dbReference type="ARBA" id="ARBA00022692"/>
    </source>
</evidence>
<dbReference type="eggNOG" id="KOG1289">
    <property type="taxonomic scope" value="Eukaryota"/>
</dbReference>
<comment type="caution">
    <text evidence="8">The sequence shown here is derived from an EMBL/GenBank/DDBJ whole genome shotgun (WGS) entry which is preliminary data.</text>
</comment>
<evidence type="ECO:0008006" key="10">
    <source>
        <dbReference type="Google" id="ProtNLM"/>
    </source>
</evidence>
<keyword evidence="4 7" id="KW-1133">Transmembrane helix</keyword>
<feature type="transmembrane region" description="Helical" evidence="7">
    <location>
        <begin position="495"/>
        <end position="514"/>
    </location>
</feature>
<dbReference type="GO" id="GO:0016020">
    <property type="term" value="C:membrane"/>
    <property type="evidence" value="ECO:0007669"/>
    <property type="project" value="UniProtKB-SubCell"/>
</dbReference>
<dbReference type="InterPro" id="IPR002293">
    <property type="entry name" value="AA/rel_permease1"/>
</dbReference>
<evidence type="ECO:0000256" key="2">
    <source>
        <dbReference type="ARBA" id="ARBA00022448"/>
    </source>
</evidence>
<keyword evidence="9" id="KW-1185">Reference proteome</keyword>
<feature type="transmembrane region" description="Helical" evidence="7">
    <location>
        <begin position="182"/>
        <end position="202"/>
    </location>
</feature>
<evidence type="ECO:0000313" key="8">
    <source>
        <dbReference type="EMBL" id="EXJ86566.1"/>
    </source>
</evidence>
<name>W9YBD6_9EURO</name>
<dbReference type="STRING" id="1182542.W9YBD6"/>
<evidence type="ECO:0000256" key="4">
    <source>
        <dbReference type="ARBA" id="ARBA00022989"/>
    </source>
</evidence>
<evidence type="ECO:0000256" key="5">
    <source>
        <dbReference type="ARBA" id="ARBA00023136"/>
    </source>
</evidence>
<gene>
    <name evidence="8" type="ORF">A1O3_03519</name>
</gene>
<feature type="transmembrane region" description="Helical" evidence="7">
    <location>
        <begin position="94"/>
        <end position="117"/>
    </location>
</feature>
<feature type="transmembrane region" description="Helical" evidence="7">
    <location>
        <begin position="214"/>
        <end position="233"/>
    </location>
</feature>
<accession>W9YBD6</accession>
<dbReference type="OrthoDB" id="3257095at2759"/>
<dbReference type="Proteomes" id="UP000019478">
    <property type="component" value="Unassembled WGS sequence"/>
</dbReference>
<sequence length="537" mass="58483">MMRDTFATKSGGKLASEMHYSSGSSSEGALHHGDESVNRDEEEMARLGKRQELRRNFGFMSMLGFSCTLMITWEGLLTVFVYGLTDGGPAGLVYGYLFCWLGYFTVVASLAEMVSMAPTAGGQYHWTFLFAPKSCRNFLSFITGWQSVLSWQACLASAAYLGGTIIQGLLVLNYPTYNFQRWHGTLLLYSVILLAMLFNTYLAKQLPTVEGAVLIVHIVGFFGVLITLVYLAPHGNAHDVFVLYLNNGGYDKGTSFFVGLITTVFAFIGADGAIHMSEEIKNASTVVPQSLMASIGLNGTMGFSMLIAILFCIGDIDNALSSSTGFPFIEIFHQAVKSTGGATAMSAIVLSLMIFATIAVLAAASRMMWAFARDNGLPGSRFISRVEPRTKLPLYSIAVSVIITLLLGLINIGSSAAFNAVASLVVSGYLGSYTLPMLLLLYKKLFHPASIHYGPWTLGRRLGIFCNVFGLVWIAIVMTFSFFPSVRTDLTPQTMNWSCLLWGGTMLIGVGSYFGHLRGRYNGPIVETDIMDQVRGV</sequence>
<dbReference type="Gene3D" id="1.20.1740.10">
    <property type="entry name" value="Amino acid/polyamine transporter I"/>
    <property type="match status" value="1"/>
</dbReference>
<dbReference type="PANTHER" id="PTHR45649:SF1">
    <property type="entry name" value="TRANSPORTER, PUTATIVE (EUROFUNG)-RELATED"/>
    <property type="match status" value="1"/>
</dbReference>
<feature type="transmembrane region" description="Helical" evidence="7">
    <location>
        <begin position="416"/>
        <end position="441"/>
    </location>
</feature>
<keyword evidence="3 7" id="KW-0812">Transmembrane</keyword>
<evidence type="ECO:0000256" key="6">
    <source>
        <dbReference type="SAM" id="MobiDB-lite"/>
    </source>
</evidence>